<feature type="region of interest" description="Disordered" evidence="8">
    <location>
        <begin position="191"/>
        <end position="229"/>
    </location>
</feature>
<keyword evidence="3" id="KW-0563">Paired box</keyword>
<evidence type="ECO:0000256" key="1">
    <source>
        <dbReference type="ARBA" id="ARBA00004123"/>
    </source>
</evidence>
<evidence type="ECO:0000256" key="3">
    <source>
        <dbReference type="ARBA" id="ARBA00022724"/>
    </source>
</evidence>
<dbReference type="PRINTS" id="PR00027">
    <property type="entry name" value="PAIREDBOX"/>
</dbReference>
<sequence length="389" mass="43360">MDPLQWGQTGVNQLGGVFVNGRPLPEHVRRRIVELAHMGVRPCDISRQLLVSHGCVSKILTRYYETGSIKPGSIGGSKPKQVATPYIIKRILDIKRQHPGSFAWEIRDQLLTLGICDEQNIPSVSSINRILRNSGTFALGYNAEDLLGYQSMFGRYQGVPSIAPPPCPEANGFSLAVPGLSYPKLVEQINDDRKDSEQSDDCDRETEGKGSSKHNERQKSNKDDDDEFKIEERFPSLAGKIRSVNSANIRNRTSPQHCANDIYDNASTENVDGNKNPVEKTDDSPNETFLKHRSRHDTYFSTCLTNISSKAAREHSPSALYSSFYHPYARFGATSRGHDVTPYVIPRLCMLPDGLSAFSNSLLTHTDSKASTYSRSFDSHLLQSSLHMK</sequence>
<comment type="subcellular location">
    <subcellularLocation>
        <location evidence="1">Nucleus</location>
    </subcellularLocation>
</comment>
<dbReference type="SMART" id="SM00351">
    <property type="entry name" value="PAX"/>
    <property type="match status" value="1"/>
</dbReference>
<evidence type="ECO:0000313" key="11">
    <source>
        <dbReference type="Proteomes" id="UP000005408"/>
    </source>
</evidence>
<dbReference type="EnsemblMetazoa" id="G28548.3">
    <property type="protein sequence ID" value="G28548.3:cds"/>
    <property type="gene ID" value="G28548"/>
</dbReference>
<feature type="domain" description="Paired" evidence="9">
    <location>
        <begin position="7"/>
        <end position="134"/>
    </location>
</feature>
<reference evidence="10" key="1">
    <citation type="submission" date="2022-08" db="UniProtKB">
        <authorList>
            <consortium name="EnsemblMetazoa"/>
        </authorList>
    </citation>
    <scope>IDENTIFICATION</scope>
    <source>
        <strain evidence="10">05x7-T-G4-1.051#20</strain>
    </source>
</reference>
<keyword evidence="5" id="KW-0238">DNA-binding</keyword>
<dbReference type="FunFam" id="1.10.10.10:FF:000003">
    <property type="entry name" value="Paired box protein Pax-6"/>
    <property type="match status" value="1"/>
</dbReference>
<keyword evidence="2" id="KW-0217">Developmental protein</keyword>
<dbReference type="PROSITE" id="PS00034">
    <property type="entry name" value="PAIRED_1"/>
    <property type="match status" value="1"/>
</dbReference>
<dbReference type="InterPro" id="IPR009057">
    <property type="entry name" value="Homeodomain-like_sf"/>
</dbReference>
<keyword evidence="11" id="KW-1185">Reference proteome</keyword>
<evidence type="ECO:0000313" key="10">
    <source>
        <dbReference type="EnsemblMetazoa" id="G28548.3:cds"/>
    </source>
</evidence>
<dbReference type="Proteomes" id="UP000005408">
    <property type="component" value="Unassembled WGS sequence"/>
</dbReference>
<keyword evidence="6" id="KW-0804">Transcription</keyword>
<evidence type="ECO:0000256" key="5">
    <source>
        <dbReference type="ARBA" id="ARBA00023125"/>
    </source>
</evidence>
<evidence type="ECO:0000256" key="7">
    <source>
        <dbReference type="ARBA" id="ARBA00023242"/>
    </source>
</evidence>
<evidence type="ECO:0000256" key="4">
    <source>
        <dbReference type="ARBA" id="ARBA00023015"/>
    </source>
</evidence>
<dbReference type="GO" id="GO:0000978">
    <property type="term" value="F:RNA polymerase II cis-regulatory region sequence-specific DNA binding"/>
    <property type="evidence" value="ECO:0007669"/>
    <property type="project" value="TreeGrafter"/>
</dbReference>
<keyword evidence="7" id="KW-0539">Nucleus</keyword>
<dbReference type="PANTHER" id="PTHR45636">
    <property type="entry name" value="PAIRED BOX PROTEIN PAX-6-RELATED-RELATED"/>
    <property type="match status" value="1"/>
</dbReference>
<evidence type="ECO:0000256" key="2">
    <source>
        <dbReference type="ARBA" id="ARBA00022473"/>
    </source>
</evidence>
<dbReference type="Gene3D" id="1.10.10.10">
    <property type="entry name" value="Winged helix-like DNA-binding domain superfamily/Winged helix DNA-binding domain"/>
    <property type="match status" value="2"/>
</dbReference>
<feature type="compositionally biased region" description="Basic and acidic residues" evidence="8">
    <location>
        <begin position="205"/>
        <end position="222"/>
    </location>
</feature>
<protein>
    <recommendedName>
        <fullName evidence="9">Paired domain-containing protein</fullName>
    </recommendedName>
</protein>
<dbReference type="InterPro" id="IPR001523">
    <property type="entry name" value="Paired_dom"/>
</dbReference>
<dbReference type="InterPro" id="IPR036388">
    <property type="entry name" value="WH-like_DNA-bd_sf"/>
</dbReference>
<dbReference type="InterPro" id="IPR043182">
    <property type="entry name" value="PAIRED_DNA-bd_dom"/>
</dbReference>
<evidence type="ECO:0000256" key="8">
    <source>
        <dbReference type="SAM" id="MobiDB-lite"/>
    </source>
</evidence>
<dbReference type="AlphaFoldDB" id="A0A8W8LLH8"/>
<dbReference type="PROSITE" id="PS51057">
    <property type="entry name" value="PAIRED_2"/>
    <property type="match status" value="1"/>
</dbReference>
<dbReference type="CDD" id="cd00131">
    <property type="entry name" value="PAX"/>
    <property type="match status" value="1"/>
</dbReference>
<dbReference type="GO" id="GO:0000981">
    <property type="term" value="F:DNA-binding transcription factor activity, RNA polymerase II-specific"/>
    <property type="evidence" value="ECO:0007669"/>
    <property type="project" value="TreeGrafter"/>
</dbReference>
<dbReference type="GO" id="GO:0005634">
    <property type="term" value="C:nucleus"/>
    <property type="evidence" value="ECO:0007669"/>
    <property type="project" value="UniProtKB-SubCell"/>
</dbReference>
<evidence type="ECO:0000259" key="9">
    <source>
        <dbReference type="PROSITE" id="PS51057"/>
    </source>
</evidence>
<feature type="region of interest" description="Disordered" evidence="8">
    <location>
        <begin position="266"/>
        <end position="285"/>
    </location>
</feature>
<dbReference type="PANTHER" id="PTHR45636:SF43">
    <property type="entry name" value="PAIRED BOX POX-NEURO PROTEIN"/>
    <property type="match status" value="1"/>
</dbReference>
<proteinExistence type="predicted"/>
<keyword evidence="4" id="KW-0805">Transcription regulation</keyword>
<accession>A0A8W8LLH8</accession>
<organism evidence="10 11">
    <name type="scientific">Magallana gigas</name>
    <name type="common">Pacific oyster</name>
    <name type="synonym">Crassostrea gigas</name>
    <dbReference type="NCBI Taxonomy" id="29159"/>
    <lineage>
        <taxon>Eukaryota</taxon>
        <taxon>Metazoa</taxon>
        <taxon>Spiralia</taxon>
        <taxon>Lophotrochozoa</taxon>
        <taxon>Mollusca</taxon>
        <taxon>Bivalvia</taxon>
        <taxon>Autobranchia</taxon>
        <taxon>Pteriomorphia</taxon>
        <taxon>Ostreida</taxon>
        <taxon>Ostreoidea</taxon>
        <taxon>Ostreidae</taxon>
        <taxon>Magallana</taxon>
    </lineage>
</organism>
<name>A0A8W8LLH8_MAGGI</name>
<dbReference type="FunFam" id="1.10.10.10:FF:000013">
    <property type="entry name" value="Paired box 8 isoform 1"/>
    <property type="match status" value="1"/>
</dbReference>
<evidence type="ECO:0000256" key="6">
    <source>
        <dbReference type="ARBA" id="ARBA00023163"/>
    </source>
</evidence>
<dbReference type="SUPFAM" id="SSF46689">
    <property type="entry name" value="Homeodomain-like"/>
    <property type="match status" value="1"/>
</dbReference>
<dbReference type="InterPro" id="IPR043565">
    <property type="entry name" value="PAX_fam"/>
</dbReference>
<dbReference type="Pfam" id="PF00292">
    <property type="entry name" value="PAX"/>
    <property type="match status" value="1"/>
</dbReference>